<sequence length="70" mass="7487">MPTPSEEADPKALDHRTADSSATSGSGDGDGLTGVIISNYRLHKSLLQPLLRPWSVPPTTILCGRWTRTG</sequence>
<evidence type="ECO:0000313" key="2">
    <source>
        <dbReference type="EMBL" id="EPS27944.1"/>
    </source>
</evidence>
<name>S7ZCF6_PENO1</name>
<protein>
    <submittedName>
        <fullName evidence="2">Uncharacterized protein</fullName>
    </submittedName>
</protein>
<feature type="compositionally biased region" description="Basic and acidic residues" evidence="1">
    <location>
        <begin position="8"/>
        <end position="18"/>
    </location>
</feature>
<keyword evidence="3" id="KW-1185">Reference proteome</keyword>
<gene>
    <name evidence="2" type="ORF">PDE_02888</name>
</gene>
<organism evidence="2 3">
    <name type="scientific">Penicillium oxalicum (strain 114-2 / CGMCC 5302)</name>
    <name type="common">Penicillium decumbens</name>
    <dbReference type="NCBI Taxonomy" id="933388"/>
    <lineage>
        <taxon>Eukaryota</taxon>
        <taxon>Fungi</taxon>
        <taxon>Dikarya</taxon>
        <taxon>Ascomycota</taxon>
        <taxon>Pezizomycotina</taxon>
        <taxon>Eurotiomycetes</taxon>
        <taxon>Eurotiomycetidae</taxon>
        <taxon>Eurotiales</taxon>
        <taxon>Aspergillaceae</taxon>
        <taxon>Penicillium</taxon>
    </lineage>
</organism>
<evidence type="ECO:0000313" key="3">
    <source>
        <dbReference type="Proteomes" id="UP000019376"/>
    </source>
</evidence>
<evidence type="ECO:0000256" key="1">
    <source>
        <dbReference type="SAM" id="MobiDB-lite"/>
    </source>
</evidence>
<proteinExistence type="predicted"/>
<feature type="region of interest" description="Disordered" evidence="1">
    <location>
        <begin position="1"/>
        <end position="31"/>
    </location>
</feature>
<dbReference type="EMBL" id="KB644410">
    <property type="protein sequence ID" value="EPS27944.1"/>
    <property type="molecule type" value="Genomic_DNA"/>
</dbReference>
<accession>S7ZCF6</accession>
<dbReference type="Proteomes" id="UP000019376">
    <property type="component" value="Unassembled WGS sequence"/>
</dbReference>
<reference evidence="2 3" key="1">
    <citation type="journal article" date="2013" name="PLoS ONE">
        <title>Genomic and secretomic analyses reveal unique features of the lignocellulolytic enzyme system of Penicillium decumbens.</title>
        <authorList>
            <person name="Liu G."/>
            <person name="Zhang L."/>
            <person name="Wei X."/>
            <person name="Zou G."/>
            <person name="Qin Y."/>
            <person name="Ma L."/>
            <person name="Li J."/>
            <person name="Zheng H."/>
            <person name="Wang S."/>
            <person name="Wang C."/>
            <person name="Xun L."/>
            <person name="Zhao G.-P."/>
            <person name="Zhou Z."/>
            <person name="Qu Y."/>
        </authorList>
    </citation>
    <scope>NUCLEOTIDE SEQUENCE [LARGE SCALE GENOMIC DNA]</scope>
    <source>
        <strain evidence="3">114-2 / CGMCC 5302</strain>
    </source>
</reference>
<dbReference type="AlphaFoldDB" id="S7ZCF6"/>
<dbReference type="HOGENOM" id="CLU_2758607_0_0_1"/>